<keyword evidence="2" id="KW-1185">Reference proteome</keyword>
<protein>
    <submittedName>
        <fullName evidence="1">Uncharacterized protein</fullName>
    </submittedName>
</protein>
<evidence type="ECO:0000313" key="2">
    <source>
        <dbReference type="Proteomes" id="UP001214576"/>
    </source>
</evidence>
<dbReference type="EMBL" id="JAKZEL010000001">
    <property type="protein sequence ID" value="KAI4549386.1"/>
    <property type="molecule type" value="Genomic_DNA"/>
</dbReference>
<dbReference type="Proteomes" id="UP001214576">
    <property type="component" value="Unassembled WGS sequence"/>
</dbReference>
<evidence type="ECO:0000313" key="1">
    <source>
        <dbReference type="EMBL" id="KAI4549386.1"/>
    </source>
</evidence>
<dbReference type="AlphaFoldDB" id="A0AAD4YJB7"/>
<reference evidence="1" key="1">
    <citation type="submission" date="2022-03" db="EMBL/GenBank/DDBJ databases">
        <title>Genomic analyses of argali, domestic sheep and their hybrids provide insights into chromosomal evolution, heterosis and genetic basis of agronomic traits.</title>
        <authorList>
            <person name="Li M."/>
        </authorList>
    </citation>
    <scope>NUCLEOTIDE SEQUENCE</scope>
    <source>
        <strain evidence="1">CAU-MHL-2022a</strain>
        <tissue evidence="1">Skin</tissue>
    </source>
</reference>
<accession>A0AAD4YJB7</accession>
<sequence length="140" mass="16094">MAPRSSTLAWKIPWTEEPATMYWYCLLLANIAFHRQLNFHQFQPKAFVSFTYLDGGQYQEFLLLLQPVVKSQTFVSHPPCHTPPVSYYGNDYNYIVPILLHWRGKRQPTPVFLPGESQGRGSLVGCCRQDHTESDTTDAT</sequence>
<name>A0AAD4YJB7_OVIAM</name>
<gene>
    <name evidence="1" type="ORF">MG293_001716</name>
</gene>
<organism evidence="1 2">
    <name type="scientific">Ovis ammon polii</name>
    <dbReference type="NCBI Taxonomy" id="230172"/>
    <lineage>
        <taxon>Eukaryota</taxon>
        <taxon>Metazoa</taxon>
        <taxon>Chordata</taxon>
        <taxon>Craniata</taxon>
        <taxon>Vertebrata</taxon>
        <taxon>Euteleostomi</taxon>
        <taxon>Mammalia</taxon>
        <taxon>Eutheria</taxon>
        <taxon>Laurasiatheria</taxon>
        <taxon>Artiodactyla</taxon>
        <taxon>Ruminantia</taxon>
        <taxon>Pecora</taxon>
        <taxon>Bovidae</taxon>
        <taxon>Caprinae</taxon>
        <taxon>Ovis</taxon>
    </lineage>
</organism>
<comment type="caution">
    <text evidence="1">The sequence shown here is derived from an EMBL/GenBank/DDBJ whole genome shotgun (WGS) entry which is preliminary data.</text>
</comment>
<proteinExistence type="predicted"/>